<feature type="transmembrane region" description="Helical" evidence="13">
    <location>
        <begin position="102"/>
        <end position="121"/>
    </location>
</feature>
<feature type="transmembrane region" description="Helical" evidence="13">
    <location>
        <begin position="154"/>
        <end position="174"/>
    </location>
</feature>
<keyword evidence="4" id="KW-1003">Cell membrane</keyword>
<keyword evidence="11 13" id="KW-0472">Membrane</keyword>
<evidence type="ECO:0000256" key="10">
    <source>
        <dbReference type="ARBA" id="ARBA00023004"/>
    </source>
</evidence>
<evidence type="ECO:0000256" key="1">
    <source>
        <dbReference type="ARBA" id="ARBA00001970"/>
    </source>
</evidence>
<comment type="subcellular location">
    <subcellularLocation>
        <location evidence="2">Cell membrane</location>
        <topology evidence="2">Multi-pass membrane protein</topology>
    </subcellularLocation>
</comment>
<dbReference type="PANTHER" id="PTHR30529">
    <property type="entry name" value="CYTOCHROME B561"/>
    <property type="match status" value="1"/>
</dbReference>
<accession>A0A3M5EB35</accession>
<dbReference type="SUPFAM" id="SSF81342">
    <property type="entry name" value="Transmembrane di-heme cytochromes"/>
    <property type="match status" value="1"/>
</dbReference>
<dbReference type="InterPro" id="IPR052168">
    <property type="entry name" value="Cytochrome_b561_oxidase"/>
</dbReference>
<reference evidence="15 16" key="1">
    <citation type="submission" date="2018-08" db="EMBL/GenBank/DDBJ databases">
        <title>Recombination of ecologically and evolutionarily significant loci maintains genetic cohesion in the Pseudomonas syringae species complex.</title>
        <authorList>
            <person name="Dillon M."/>
            <person name="Thakur S."/>
            <person name="Almeida R.N.D."/>
            <person name="Weir B.S."/>
            <person name="Guttman D.S."/>
        </authorList>
    </citation>
    <scope>NUCLEOTIDE SEQUENCE [LARGE SCALE GENOMIC DNA]</scope>
    <source>
        <strain evidence="15 16">ICMP 7846</strain>
    </source>
</reference>
<sequence length="199" mass="22227">MRLRFSRKFFMQWRNTSSRYGVFSLFLHWGSALVVFGLFGLGLWMRELSYYDPWYHPAPALHKSIGILLAIALLVRIVWRFVSPPPPAPANHGPLTRVASKLGHLALYGLLLAVIVAGYLISTADGEPISVFGWFSVPATLSGLPDQADVAGEIHLYLAWALVVFAVLHALAALKHHFVDRDPTLKRMLGRSSNDQQPR</sequence>
<evidence type="ECO:0000256" key="2">
    <source>
        <dbReference type="ARBA" id="ARBA00004651"/>
    </source>
</evidence>
<evidence type="ECO:0000256" key="8">
    <source>
        <dbReference type="ARBA" id="ARBA00022982"/>
    </source>
</evidence>
<dbReference type="FunFam" id="1.20.950.20:FF:000005">
    <property type="entry name" value="Putative cytochrome b561"/>
    <property type="match status" value="1"/>
</dbReference>
<evidence type="ECO:0000256" key="13">
    <source>
        <dbReference type="SAM" id="Phobius"/>
    </source>
</evidence>
<feature type="transmembrane region" description="Helical" evidence="13">
    <location>
        <begin position="20"/>
        <end position="45"/>
    </location>
</feature>
<dbReference type="GO" id="GO:0005886">
    <property type="term" value="C:plasma membrane"/>
    <property type="evidence" value="ECO:0007669"/>
    <property type="project" value="UniProtKB-SubCell"/>
</dbReference>
<dbReference type="GO" id="GO:0020037">
    <property type="term" value="F:heme binding"/>
    <property type="evidence" value="ECO:0007669"/>
    <property type="project" value="TreeGrafter"/>
</dbReference>
<evidence type="ECO:0000256" key="4">
    <source>
        <dbReference type="ARBA" id="ARBA00022475"/>
    </source>
</evidence>
<dbReference type="AlphaFoldDB" id="A0A3M5EB35"/>
<keyword evidence="7" id="KW-0479">Metal-binding</keyword>
<evidence type="ECO:0000256" key="7">
    <source>
        <dbReference type="ARBA" id="ARBA00022723"/>
    </source>
</evidence>
<keyword evidence="10" id="KW-0408">Iron</keyword>
<organism evidence="15 16">
    <name type="scientific">Pseudomonas aeruginosa</name>
    <dbReference type="NCBI Taxonomy" id="287"/>
    <lineage>
        <taxon>Bacteria</taxon>
        <taxon>Pseudomonadati</taxon>
        <taxon>Pseudomonadota</taxon>
        <taxon>Gammaproteobacteria</taxon>
        <taxon>Pseudomonadales</taxon>
        <taxon>Pseudomonadaceae</taxon>
        <taxon>Pseudomonas</taxon>
    </lineage>
</organism>
<gene>
    <name evidence="15" type="ORF">ALP65_00840</name>
</gene>
<dbReference type="Gene3D" id="1.20.950.20">
    <property type="entry name" value="Transmembrane di-heme cytochromes, Chain C"/>
    <property type="match status" value="1"/>
</dbReference>
<feature type="transmembrane region" description="Helical" evidence="13">
    <location>
        <begin position="65"/>
        <end position="82"/>
    </location>
</feature>
<keyword evidence="6 13" id="KW-0812">Transmembrane</keyword>
<dbReference type="GO" id="GO:0022904">
    <property type="term" value="P:respiratory electron transport chain"/>
    <property type="evidence" value="ECO:0007669"/>
    <property type="project" value="InterPro"/>
</dbReference>
<evidence type="ECO:0000256" key="6">
    <source>
        <dbReference type="ARBA" id="ARBA00022692"/>
    </source>
</evidence>
<evidence type="ECO:0000256" key="5">
    <source>
        <dbReference type="ARBA" id="ARBA00022617"/>
    </source>
</evidence>
<keyword evidence="9 13" id="KW-1133">Transmembrane helix</keyword>
<evidence type="ECO:0000256" key="3">
    <source>
        <dbReference type="ARBA" id="ARBA00022448"/>
    </source>
</evidence>
<evidence type="ECO:0000256" key="11">
    <source>
        <dbReference type="ARBA" id="ARBA00023136"/>
    </source>
</evidence>
<dbReference type="InterPro" id="IPR016174">
    <property type="entry name" value="Di-haem_cyt_TM"/>
</dbReference>
<evidence type="ECO:0000256" key="12">
    <source>
        <dbReference type="ARBA" id="ARBA00037975"/>
    </source>
</evidence>
<name>A0A3M5EB35_PSEAI</name>
<keyword evidence="8" id="KW-0249">Electron transport</keyword>
<evidence type="ECO:0000256" key="9">
    <source>
        <dbReference type="ARBA" id="ARBA00022989"/>
    </source>
</evidence>
<comment type="similarity">
    <text evidence="12">Belongs to the cytochrome b561 family.</text>
</comment>
<keyword evidence="3" id="KW-0813">Transport</keyword>
<dbReference type="GO" id="GO:0009055">
    <property type="term" value="F:electron transfer activity"/>
    <property type="evidence" value="ECO:0007669"/>
    <property type="project" value="InterPro"/>
</dbReference>
<keyword evidence="5" id="KW-0349">Heme</keyword>
<evidence type="ECO:0000313" key="15">
    <source>
        <dbReference type="EMBL" id="RMS59051.1"/>
    </source>
</evidence>
<protein>
    <recommendedName>
        <fullName evidence="14">Cytochrome b561 bacterial/Ni-hydrogenase domain-containing protein</fullName>
    </recommendedName>
</protein>
<dbReference type="GO" id="GO:0046872">
    <property type="term" value="F:metal ion binding"/>
    <property type="evidence" value="ECO:0007669"/>
    <property type="project" value="UniProtKB-KW"/>
</dbReference>
<evidence type="ECO:0000259" key="14">
    <source>
        <dbReference type="Pfam" id="PF01292"/>
    </source>
</evidence>
<dbReference type="Proteomes" id="UP000270834">
    <property type="component" value="Unassembled WGS sequence"/>
</dbReference>
<evidence type="ECO:0000313" key="16">
    <source>
        <dbReference type="Proteomes" id="UP000270834"/>
    </source>
</evidence>
<feature type="domain" description="Cytochrome b561 bacterial/Ni-hydrogenase" evidence="14">
    <location>
        <begin position="19"/>
        <end position="190"/>
    </location>
</feature>
<dbReference type="InterPro" id="IPR011577">
    <property type="entry name" value="Cyt_b561_bac/Ni-Hgenase"/>
</dbReference>
<dbReference type="PANTHER" id="PTHR30529:SF1">
    <property type="entry name" value="CYTOCHROME B561 HOMOLOG 2"/>
    <property type="match status" value="1"/>
</dbReference>
<dbReference type="EMBL" id="RBSQ01000391">
    <property type="protein sequence ID" value="RMS59051.1"/>
    <property type="molecule type" value="Genomic_DNA"/>
</dbReference>
<proteinExistence type="inferred from homology"/>
<dbReference type="Pfam" id="PF01292">
    <property type="entry name" value="Ni_hydr_CYTB"/>
    <property type="match status" value="1"/>
</dbReference>
<comment type="cofactor">
    <cofactor evidence="1">
        <name>heme b</name>
        <dbReference type="ChEBI" id="CHEBI:60344"/>
    </cofactor>
</comment>
<comment type="caution">
    <text evidence="15">The sequence shown here is derived from an EMBL/GenBank/DDBJ whole genome shotgun (WGS) entry which is preliminary data.</text>
</comment>